<keyword evidence="1" id="KW-0812">Transmembrane</keyword>
<dbReference type="GO" id="GO:0042910">
    <property type="term" value="F:xenobiotic transmembrane transporter activity"/>
    <property type="evidence" value="ECO:0007669"/>
    <property type="project" value="TreeGrafter"/>
</dbReference>
<organism evidence="2">
    <name type="scientific">marine metagenome</name>
    <dbReference type="NCBI Taxonomy" id="408172"/>
    <lineage>
        <taxon>unclassified sequences</taxon>
        <taxon>metagenomes</taxon>
        <taxon>ecological metagenomes</taxon>
    </lineage>
</organism>
<feature type="transmembrane region" description="Helical" evidence="1">
    <location>
        <begin position="188"/>
        <end position="212"/>
    </location>
</feature>
<dbReference type="Gene3D" id="3.30.2090.10">
    <property type="entry name" value="Multidrug efflux transporter AcrB TolC docking domain, DN and DC subdomains"/>
    <property type="match status" value="1"/>
</dbReference>
<keyword evidence="1" id="KW-0472">Membrane</keyword>
<feature type="non-terminal residue" evidence="2">
    <location>
        <position position="271"/>
    </location>
</feature>
<name>A0A382XFT8_9ZZZZ</name>
<proteinExistence type="predicted"/>
<sequence length="271" mass="29442">GLHVGDVQDVIMSALGGMNITSTVEGRKRYPINLRYGRELRDNLPALKRVLISTPTGTQIPIGQIADLRLRKGPPAIKSENARLNAWVYVDIRGIDVGTYVEAARKAVAHEVELPAGYSLTWSGQYEYMQRAQQRLRLVVPVTLAVIFLLLYLNFRSVTESLIIMLSLPFALVGGIWLLAALDYNMSIAVGVGFIALAGVAAETGVIMLLYLDQAWNEARSKCSAEGRSLRRADLYAAVGAGAVDRVRPKVMTVTATMAGLLPIMWGTGTG</sequence>
<dbReference type="InterPro" id="IPR001036">
    <property type="entry name" value="Acrflvin-R"/>
</dbReference>
<feature type="transmembrane region" description="Helical" evidence="1">
    <location>
        <begin position="162"/>
        <end position="182"/>
    </location>
</feature>
<dbReference type="Gene3D" id="1.20.1640.10">
    <property type="entry name" value="Multidrug efflux transporter AcrB transmembrane domain"/>
    <property type="match status" value="1"/>
</dbReference>
<dbReference type="Pfam" id="PF00873">
    <property type="entry name" value="ACR_tran"/>
    <property type="match status" value="1"/>
</dbReference>
<feature type="transmembrane region" description="Helical" evidence="1">
    <location>
        <begin position="138"/>
        <end position="155"/>
    </location>
</feature>
<evidence type="ECO:0000313" key="2">
    <source>
        <dbReference type="EMBL" id="SVD69724.1"/>
    </source>
</evidence>
<dbReference type="PANTHER" id="PTHR32063">
    <property type="match status" value="1"/>
</dbReference>
<dbReference type="PANTHER" id="PTHR32063:SF19">
    <property type="entry name" value="CATION EFFLUX SYSTEM PROTEIN CUSA"/>
    <property type="match status" value="1"/>
</dbReference>
<evidence type="ECO:0000256" key="1">
    <source>
        <dbReference type="SAM" id="Phobius"/>
    </source>
</evidence>
<dbReference type="GO" id="GO:0005886">
    <property type="term" value="C:plasma membrane"/>
    <property type="evidence" value="ECO:0007669"/>
    <property type="project" value="TreeGrafter"/>
</dbReference>
<dbReference type="SUPFAM" id="SSF82714">
    <property type="entry name" value="Multidrug efflux transporter AcrB TolC docking domain, DN and DC subdomains"/>
    <property type="match status" value="1"/>
</dbReference>
<reference evidence="2" key="1">
    <citation type="submission" date="2018-05" db="EMBL/GenBank/DDBJ databases">
        <authorList>
            <person name="Lanie J.A."/>
            <person name="Ng W.-L."/>
            <person name="Kazmierczak K.M."/>
            <person name="Andrzejewski T.M."/>
            <person name="Davidsen T.M."/>
            <person name="Wayne K.J."/>
            <person name="Tettelin H."/>
            <person name="Glass J.I."/>
            <person name="Rusch D."/>
            <person name="Podicherti R."/>
            <person name="Tsui H.-C.T."/>
            <person name="Winkler M.E."/>
        </authorList>
    </citation>
    <scope>NUCLEOTIDE SEQUENCE</scope>
</reference>
<feature type="non-terminal residue" evidence="2">
    <location>
        <position position="1"/>
    </location>
</feature>
<dbReference type="SUPFAM" id="SSF82866">
    <property type="entry name" value="Multidrug efflux transporter AcrB transmembrane domain"/>
    <property type="match status" value="1"/>
</dbReference>
<keyword evidence="1" id="KW-1133">Transmembrane helix</keyword>
<dbReference type="AlphaFoldDB" id="A0A382XFT8"/>
<protein>
    <recommendedName>
        <fullName evidence="3">CusA/CzcA family heavy metal efflux RND transporter</fullName>
    </recommendedName>
</protein>
<evidence type="ECO:0008006" key="3">
    <source>
        <dbReference type="Google" id="ProtNLM"/>
    </source>
</evidence>
<dbReference type="EMBL" id="UINC01167291">
    <property type="protein sequence ID" value="SVD69724.1"/>
    <property type="molecule type" value="Genomic_DNA"/>
</dbReference>
<gene>
    <name evidence="2" type="ORF">METZ01_LOCUS422578</name>
</gene>
<accession>A0A382XFT8</accession>
<dbReference type="InterPro" id="IPR027463">
    <property type="entry name" value="AcrB_DN_DC_subdom"/>
</dbReference>